<evidence type="ECO:0000313" key="2">
    <source>
        <dbReference type="EMBL" id="GER43092.1"/>
    </source>
</evidence>
<feature type="region of interest" description="Disordered" evidence="1">
    <location>
        <begin position="135"/>
        <end position="172"/>
    </location>
</feature>
<organism evidence="2 3">
    <name type="scientific">Striga asiatica</name>
    <name type="common">Asiatic witchweed</name>
    <name type="synonym">Buchnera asiatica</name>
    <dbReference type="NCBI Taxonomy" id="4170"/>
    <lineage>
        <taxon>Eukaryota</taxon>
        <taxon>Viridiplantae</taxon>
        <taxon>Streptophyta</taxon>
        <taxon>Embryophyta</taxon>
        <taxon>Tracheophyta</taxon>
        <taxon>Spermatophyta</taxon>
        <taxon>Magnoliopsida</taxon>
        <taxon>eudicotyledons</taxon>
        <taxon>Gunneridae</taxon>
        <taxon>Pentapetalae</taxon>
        <taxon>asterids</taxon>
        <taxon>lamiids</taxon>
        <taxon>Lamiales</taxon>
        <taxon>Orobanchaceae</taxon>
        <taxon>Buchnereae</taxon>
        <taxon>Striga</taxon>
    </lineage>
</organism>
<reference evidence="3" key="1">
    <citation type="journal article" date="2019" name="Curr. Biol.">
        <title>Genome Sequence of Striga asiatica Provides Insight into the Evolution of Plant Parasitism.</title>
        <authorList>
            <person name="Yoshida S."/>
            <person name="Kim S."/>
            <person name="Wafula E.K."/>
            <person name="Tanskanen J."/>
            <person name="Kim Y.M."/>
            <person name="Honaas L."/>
            <person name="Yang Z."/>
            <person name="Spallek T."/>
            <person name="Conn C.E."/>
            <person name="Ichihashi Y."/>
            <person name="Cheong K."/>
            <person name="Cui S."/>
            <person name="Der J.P."/>
            <person name="Gundlach H."/>
            <person name="Jiao Y."/>
            <person name="Hori C."/>
            <person name="Ishida J.K."/>
            <person name="Kasahara H."/>
            <person name="Kiba T."/>
            <person name="Kim M.S."/>
            <person name="Koo N."/>
            <person name="Laohavisit A."/>
            <person name="Lee Y.H."/>
            <person name="Lumba S."/>
            <person name="McCourt P."/>
            <person name="Mortimer J.C."/>
            <person name="Mutuku J.M."/>
            <person name="Nomura T."/>
            <person name="Sasaki-Sekimoto Y."/>
            <person name="Seto Y."/>
            <person name="Wang Y."/>
            <person name="Wakatake T."/>
            <person name="Sakakibara H."/>
            <person name="Demura T."/>
            <person name="Yamaguchi S."/>
            <person name="Yoneyama K."/>
            <person name="Manabe R.I."/>
            <person name="Nelson D.C."/>
            <person name="Schulman A.H."/>
            <person name="Timko M.P."/>
            <person name="dePamphilis C.W."/>
            <person name="Choi D."/>
            <person name="Shirasu K."/>
        </authorList>
    </citation>
    <scope>NUCLEOTIDE SEQUENCE [LARGE SCALE GENOMIC DNA]</scope>
    <source>
        <strain evidence="3">cv. UVA1</strain>
    </source>
</reference>
<gene>
    <name evidence="2" type="ORF">STAS_19924</name>
</gene>
<proteinExistence type="predicted"/>
<dbReference type="Proteomes" id="UP000325081">
    <property type="component" value="Unassembled WGS sequence"/>
</dbReference>
<dbReference type="AlphaFoldDB" id="A0A5A7QDS9"/>
<sequence length="172" mass="19857">MSEARVSSLNFSPLKPKQGTWAHRNLHLFPRTLVAIECLVGRKERMWHTTSTGKLLSLSIEAMFCSPSKSFRRFPLDLSPPWSSRETRCLFHLHETSHLVMYLETSQPGRIYLHHVRALPSHTLDGKKSPCVEREFSKHGPRGQVEELHTPNGLQTVERQVLERRTPDKQAR</sequence>
<protein>
    <submittedName>
        <fullName evidence="2">Enolase</fullName>
    </submittedName>
</protein>
<name>A0A5A7QDS9_STRAF</name>
<feature type="compositionally biased region" description="Basic and acidic residues" evidence="1">
    <location>
        <begin position="135"/>
        <end position="149"/>
    </location>
</feature>
<dbReference type="EMBL" id="BKCP01006515">
    <property type="protein sequence ID" value="GER43092.1"/>
    <property type="molecule type" value="Genomic_DNA"/>
</dbReference>
<keyword evidence="3" id="KW-1185">Reference proteome</keyword>
<feature type="compositionally biased region" description="Basic and acidic residues" evidence="1">
    <location>
        <begin position="160"/>
        <end position="172"/>
    </location>
</feature>
<comment type="caution">
    <text evidence="2">The sequence shown here is derived from an EMBL/GenBank/DDBJ whole genome shotgun (WGS) entry which is preliminary data.</text>
</comment>
<accession>A0A5A7QDS9</accession>
<evidence type="ECO:0000313" key="3">
    <source>
        <dbReference type="Proteomes" id="UP000325081"/>
    </source>
</evidence>
<evidence type="ECO:0000256" key="1">
    <source>
        <dbReference type="SAM" id="MobiDB-lite"/>
    </source>
</evidence>